<dbReference type="Proteomes" id="UP000076532">
    <property type="component" value="Unassembled WGS sequence"/>
</dbReference>
<protein>
    <submittedName>
        <fullName evidence="2">Uncharacterized protein</fullName>
    </submittedName>
</protein>
<feature type="signal peptide" evidence="1">
    <location>
        <begin position="1"/>
        <end position="22"/>
    </location>
</feature>
<evidence type="ECO:0000313" key="3">
    <source>
        <dbReference type="Proteomes" id="UP000076532"/>
    </source>
</evidence>
<accession>A0A166SSR4</accession>
<dbReference type="EMBL" id="KV417497">
    <property type="protein sequence ID" value="KZP29784.1"/>
    <property type="molecule type" value="Genomic_DNA"/>
</dbReference>
<organism evidence="2 3">
    <name type="scientific">Athelia psychrophila</name>
    <dbReference type="NCBI Taxonomy" id="1759441"/>
    <lineage>
        <taxon>Eukaryota</taxon>
        <taxon>Fungi</taxon>
        <taxon>Dikarya</taxon>
        <taxon>Basidiomycota</taxon>
        <taxon>Agaricomycotina</taxon>
        <taxon>Agaricomycetes</taxon>
        <taxon>Agaricomycetidae</taxon>
        <taxon>Atheliales</taxon>
        <taxon>Atheliaceae</taxon>
        <taxon>Athelia</taxon>
    </lineage>
</organism>
<feature type="chain" id="PRO_5007879695" evidence="1">
    <location>
        <begin position="23"/>
        <end position="54"/>
    </location>
</feature>
<gene>
    <name evidence="2" type="ORF">FIBSPDRAFT_851389</name>
</gene>
<evidence type="ECO:0000313" key="2">
    <source>
        <dbReference type="EMBL" id="KZP29784.1"/>
    </source>
</evidence>
<proteinExistence type="predicted"/>
<name>A0A166SSR4_9AGAM</name>
<evidence type="ECO:0000256" key="1">
    <source>
        <dbReference type="SAM" id="SignalP"/>
    </source>
</evidence>
<sequence>MFSNRIIPFLFLVATFGLFAFAAPTSPVIESSLLARCDTCTCTTSGMLEIEYTT</sequence>
<reference evidence="2 3" key="1">
    <citation type="journal article" date="2016" name="Mol. Biol. Evol.">
        <title>Comparative Genomics of Early-Diverging Mushroom-Forming Fungi Provides Insights into the Origins of Lignocellulose Decay Capabilities.</title>
        <authorList>
            <person name="Nagy L.G."/>
            <person name="Riley R."/>
            <person name="Tritt A."/>
            <person name="Adam C."/>
            <person name="Daum C."/>
            <person name="Floudas D."/>
            <person name="Sun H."/>
            <person name="Yadav J.S."/>
            <person name="Pangilinan J."/>
            <person name="Larsson K.H."/>
            <person name="Matsuura K."/>
            <person name="Barry K."/>
            <person name="Labutti K."/>
            <person name="Kuo R."/>
            <person name="Ohm R.A."/>
            <person name="Bhattacharya S.S."/>
            <person name="Shirouzu T."/>
            <person name="Yoshinaga Y."/>
            <person name="Martin F.M."/>
            <person name="Grigoriev I.V."/>
            <person name="Hibbett D.S."/>
        </authorList>
    </citation>
    <scope>NUCLEOTIDE SEQUENCE [LARGE SCALE GENOMIC DNA]</scope>
    <source>
        <strain evidence="2 3">CBS 109695</strain>
    </source>
</reference>
<dbReference type="AlphaFoldDB" id="A0A166SSR4"/>
<keyword evidence="3" id="KW-1185">Reference proteome</keyword>
<keyword evidence="1" id="KW-0732">Signal</keyword>